<dbReference type="Proteomes" id="UP001211544">
    <property type="component" value="Chromosome"/>
</dbReference>
<evidence type="ECO:0000313" key="1">
    <source>
        <dbReference type="EMBL" id="WBG90430.1"/>
    </source>
</evidence>
<dbReference type="RefSeq" id="WP_269949501.1">
    <property type="nucleotide sequence ID" value="NZ_CP104758.1"/>
</dbReference>
<reference evidence="1 2" key="1">
    <citation type="journal article" date="2022" name="J Glob Antimicrob Resist">
        <title>First complete genome of a multidrug resistant strain of the novel human pathogen Kalamiella piersonii (GABEKP28) identified in human saliva.</title>
        <authorList>
            <person name="McDonagh F."/>
            <person name="Singh N.K."/>
            <person name="Venkateswaran K."/>
            <person name="Lonappan A.M."/>
            <person name="Hallahan B."/>
            <person name="Tuohy A."/>
            <person name="Burke L."/>
            <person name="Kovarova A."/>
            <person name="Miliotis G."/>
        </authorList>
    </citation>
    <scope>NUCLEOTIDE SEQUENCE [LARGE SCALE GENOMIC DNA]</scope>
    <source>
        <strain evidence="1 2">GABEKP28</strain>
    </source>
</reference>
<name>A0AAJ5QI75_9GAMM</name>
<keyword evidence="2" id="KW-1185">Reference proteome</keyword>
<dbReference type="EMBL" id="CP104758">
    <property type="protein sequence ID" value="WBG90430.1"/>
    <property type="molecule type" value="Genomic_DNA"/>
</dbReference>
<proteinExistence type="predicted"/>
<dbReference type="AlphaFoldDB" id="A0AAJ5QI75"/>
<organism evidence="1 2">
    <name type="scientific">Pantoea piersonii</name>
    <dbReference type="NCBI Taxonomy" id="2364647"/>
    <lineage>
        <taxon>Bacteria</taxon>
        <taxon>Pseudomonadati</taxon>
        <taxon>Pseudomonadota</taxon>
        <taxon>Gammaproteobacteria</taxon>
        <taxon>Enterobacterales</taxon>
        <taxon>Erwiniaceae</taxon>
        <taxon>Pantoea</taxon>
    </lineage>
</organism>
<evidence type="ECO:0000313" key="2">
    <source>
        <dbReference type="Proteomes" id="UP001211544"/>
    </source>
</evidence>
<dbReference type="KEGG" id="kpie:N5580_15285"/>
<accession>A0AAJ5QI75</accession>
<sequence length="95" mass="10945">MSTISKRVFSMRAKENILRFTASLVELVIPEKTGRKSAFMTGDVYFNSLKVIFFADYLSPAAQNYFTAVGQHIVARRLYLRVNNARNEFYRKIVG</sequence>
<protein>
    <submittedName>
        <fullName evidence="1">Uncharacterized protein</fullName>
    </submittedName>
</protein>
<gene>
    <name evidence="1" type="ORF">N5580_15285</name>
</gene>